<dbReference type="GO" id="GO:0003735">
    <property type="term" value="F:structural constituent of ribosome"/>
    <property type="evidence" value="ECO:0007669"/>
    <property type="project" value="InterPro"/>
</dbReference>
<keyword evidence="3" id="KW-0687">Ribonucleoprotein</keyword>
<comment type="caution">
    <text evidence="4">The sequence shown here is derived from an EMBL/GenBank/DDBJ whole genome shotgun (WGS) entry which is preliminary data.</text>
</comment>
<evidence type="ECO:0000256" key="1">
    <source>
        <dbReference type="ARBA" id="ARBA00006700"/>
    </source>
</evidence>
<dbReference type="InterPro" id="IPR013025">
    <property type="entry name" value="Ribosomal_uL23-like"/>
</dbReference>
<dbReference type="InterPro" id="IPR012677">
    <property type="entry name" value="Nucleotide-bd_a/b_plait_sf"/>
</dbReference>
<dbReference type="EMBL" id="BARS01047205">
    <property type="protein sequence ID" value="GAG37511.1"/>
    <property type="molecule type" value="Genomic_DNA"/>
</dbReference>
<protein>
    <recommendedName>
        <fullName evidence="5">50S ribosomal protein L23</fullName>
    </recommendedName>
</protein>
<evidence type="ECO:0000256" key="2">
    <source>
        <dbReference type="ARBA" id="ARBA00022980"/>
    </source>
</evidence>
<evidence type="ECO:0000256" key="3">
    <source>
        <dbReference type="ARBA" id="ARBA00023274"/>
    </source>
</evidence>
<dbReference type="Gene3D" id="3.30.70.330">
    <property type="match status" value="1"/>
</dbReference>
<comment type="similarity">
    <text evidence="1">Belongs to the universal ribosomal protein uL23 family.</text>
</comment>
<reference evidence="4" key="1">
    <citation type="journal article" date="2014" name="Front. Microbiol.">
        <title>High frequency of phylogenetically diverse reductive dehalogenase-homologous genes in deep subseafloor sedimentary metagenomes.</title>
        <authorList>
            <person name="Kawai M."/>
            <person name="Futagami T."/>
            <person name="Toyoda A."/>
            <person name="Takaki Y."/>
            <person name="Nishi S."/>
            <person name="Hori S."/>
            <person name="Arai W."/>
            <person name="Tsubouchi T."/>
            <person name="Morono Y."/>
            <person name="Uchiyama I."/>
            <person name="Ito T."/>
            <person name="Fujiyama A."/>
            <person name="Inagaki F."/>
            <person name="Takami H."/>
        </authorList>
    </citation>
    <scope>NUCLEOTIDE SEQUENCE</scope>
    <source>
        <strain evidence="4">Expedition CK06-06</strain>
    </source>
</reference>
<dbReference type="SUPFAM" id="SSF54189">
    <property type="entry name" value="Ribosomal proteins S24e, L23 and L15e"/>
    <property type="match status" value="1"/>
</dbReference>
<accession>X0YLD7</accession>
<dbReference type="GO" id="GO:0006412">
    <property type="term" value="P:translation"/>
    <property type="evidence" value="ECO:0007669"/>
    <property type="project" value="InterPro"/>
</dbReference>
<dbReference type="AlphaFoldDB" id="X0YLD7"/>
<name>X0YLD7_9ZZZZ</name>
<dbReference type="Pfam" id="PF00276">
    <property type="entry name" value="Ribosomal_L23"/>
    <property type="match status" value="1"/>
</dbReference>
<evidence type="ECO:0000313" key="4">
    <source>
        <dbReference type="EMBL" id="GAG37511.1"/>
    </source>
</evidence>
<dbReference type="InterPro" id="IPR012678">
    <property type="entry name" value="Ribosomal_uL23/eL15/eS24_sf"/>
</dbReference>
<feature type="non-terminal residue" evidence="4">
    <location>
        <position position="1"/>
    </location>
</feature>
<dbReference type="GO" id="GO:0005840">
    <property type="term" value="C:ribosome"/>
    <property type="evidence" value="ECO:0007669"/>
    <property type="project" value="UniProtKB-KW"/>
</dbReference>
<dbReference type="GO" id="GO:1990904">
    <property type="term" value="C:ribonucleoprotein complex"/>
    <property type="evidence" value="ECO:0007669"/>
    <property type="project" value="UniProtKB-KW"/>
</dbReference>
<organism evidence="4">
    <name type="scientific">marine sediment metagenome</name>
    <dbReference type="NCBI Taxonomy" id="412755"/>
    <lineage>
        <taxon>unclassified sequences</taxon>
        <taxon>metagenomes</taxon>
        <taxon>ecological metagenomes</taxon>
    </lineage>
</organism>
<proteinExistence type="inferred from homology"/>
<sequence>VSFRANKAQIKQAVEKIYGVKVLGVRTANRKGKPRRSGMRWGTTRHWKKAVVVLHEDSRIDLF</sequence>
<evidence type="ECO:0008006" key="5">
    <source>
        <dbReference type="Google" id="ProtNLM"/>
    </source>
</evidence>
<keyword evidence="2" id="KW-0689">Ribosomal protein</keyword>
<gene>
    <name evidence="4" type="ORF">S01H1_70940</name>
</gene>